<evidence type="ECO:0000313" key="5">
    <source>
        <dbReference type="Proteomes" id="UP000366051"/>
    </source>
</evidence>
<sequence length="208" mass="23062">MIRTELMLSIASARERVPFPTFLEILFLELAFEFIRESALRIPNVIGPTIGIVGAIIIGQAVVEAGIVSPIVIVVLAITVLAGFSIPYYTLTFSIRILRLFFIALASAFGFFGIVVGLLLLGHHLVSLKSMGVPFLSPVSPLRPGNADVILRPIPFMQERRPTFMGLLNKQKQSLVQRPWDVNTPTEIQLLQPYTKSSKKLHSKRKKA</sequence>
<name>A0A5Q2N488_9FIRM</name>
<evidence type="ECO:0000256" key="2">
    <source>
        <dbReference type="ARBA" id="ARBA00023136"/>
    </source>
</evidence>
<comment type="similarity">
    <text evidence="1">Belongs to the GerABKA family.</text>
</comment>
<feature type="transmembrane region" description="Helical" evidence="3">
    <location>
        <begin position="42"/>
        <end position="61"/>
    </location>
</feature>
<dbReference type="InterPro" id="IPR004995">
    <property type="entry name" value="Spore_Ger"/>
</dbReference>
<organism evidence="4 5">
    <name type="scientific">Heliorestis convoluta</name>
    <dbReference type="NCBI Taxonomy" id="356322"/>
    <lineage>
        <taxon>Bacteria</taxon>
        <taxon>Bacillati</taxon>
        <taxon>Bacillota</taxon>
        <taxon>Clostridia</taxon>
        <taxon>Eubacteriales</taxon>
        <taxon>Heliobacteriaceae</taxon>
        <taxon>Heliorestis</taxon>
    </lineage>
</organism>
<dbReference type="GO" id="GO:0009847">
    <property type="term" value="P:spore germination"/>
    <property type="evidence" value="ECO:0007669"/>
    <property type="project" value="InterPro"/>
</dbReference>
<dbReference type="Pfam" id="PF03323">
    <property type="entry name" value="GerA"/>
    <property type="match status" value="1"/>
</dbReference>
<gene>
    <name evidence="4" type="ORF">FTV88_2318</name>
</gene>
<keyword evidence="2 3" id="KW-0472">Membrane</keyword>
<keyword evidence="3" id="KW-1133">Transmembrane helix</keyword>
<dbReference type="GO" id="GO:0016020">
    <property type="term" value="C:membrane"/>
    <property type="evidence" value="ECO:0007669"/>
    <property type="project" value="InterPro"/>
</dbReference>
<dbReference type="RefSeq" id="WP_243137091.1">
    <property type="nucleotide sequence ID" value="NZ_CP045875.1"/>
</dbReference>
<dbReference type="AlphaFoldDB" id="A0A5Q2N488"/>
<evidence type="ECO:0000313" key="4">
    <source>
        <dbReference type="EMBL" id="QGG48416.1"/>
    </source>
</evidence>
<evidence type="ECO:0000256" key="3">
    <source>
        <dbReference type="SAM" id="Phobius"/>
    </source>
</evidence>
<reference evidence="5" key="1">
    <citation type="submission" date="2019-11" db="EMBL/GenBank/DDBJ databases">
        <title>Genome sequence of Heliorestis convoluta strain HH, an alkaliphilic and minimalistic phototrophic bacterium from a soda lake in Egypt.</title>
        <authorList>
            <person name="Dewey E.D."/>
            <person name="Stokes L.M."/>
            <person name="Burchell B.M."/>
            <person name="Shaffer K.N."/>
            <person name="Huntington A.M."/>
            <person name="Baker J.M."/>
            <person name="Nadendla S."/>
            <person name="Giglio M.G."/>
            <person name="Touchman J.W."/>
            <person name="Blankenship R.E."/>
            <person name="Madigan M.T."/>
            <person name="Sattley W.M."/>
        </authorList>
    </citation>
    <scope>NUCLEOTIDE SEQUENCE [LARGE SCALE GENOMIC DNA]</scope>
    <source>
        <strain evidence="5">HH</strain>
    </source>
</reference>
<evidence type="ECO:0000256" key="1">
    <source>
        <dbReference type="ARBA" id="ARBA00005278"/>
    </source>
</evidence>
<protein>
    <submittedName>
        <fullName evidence="4">GerA spore germination protein</fullName>
    </submittedName>
</protein>
<dbReference type="PANTHER" id="PTHR22550">
    <property type="entry name" value="SPORE GERMINATION PROTEIN"/>
    <property type="match status" value="1"/>
</dbReference>
<dbReference type="InterPro" id="IPR050768">
    <property type="entry name" value="UPF0353/GerABKA_families"/>
</dbReference>
<keyword evidence="5" id="KW-1185">Reference proteome</keyword>
<keyword evidence="3" id="KW-0812">Transmembrane</keyword>
<dbReference type="EMBL" id="CP045875">
    <property type="protein sequence ID" value="QGG48416.1"/>
    <property type="molecule type" value="Genomic_DNA"/>
</dbReference>
<feature type="transmembrane region" description="Helical" evidence="3">
    <location>
        <begin position="100"/>
        <end position="121"/>
    </location>
</feature>
<proteinExistence type="inferred from homology"/>
<dbReference type="PANTHER" id="PTHR22550:SF5">
    <property type="entry name" value="LEUCINE ZIPPER PROTEIN 4"/>
    <property type="match status" value="1"/>
</dbReference>
<feature type="transmembrane region" description="Helical" evidence="3">
    <location>
        <begin position="67"/>
        <end position="88"/>
    </location>
</feature>
<dbReference type="KEGG" id="hcv:FTV88_2318"/>
<dbReference type="Proteomes" id="UP000366051">
    <property type="component" value="Chromosome"/>
</dbReference>
<accession>A0A5Q2N488</accession>